<proteinExistence type="predicted"/>
<comment type="caution">
    <text evidence="2">The sequence shown here is derived from an EMBL/GenBank/DDBJ whole genome shotgun (WGS) entry which is preliminary data.</text>
</comment>
<accession>A0AAD8YJF7</accession>
<evidence type="ECO:0000313" key="3">
    <source>
        <dbReference type="Proteomes" id="UP001224775"/>
    </source>
</evidence>
<name>A0AAD8YJF7_9STRA</name>
<dbReference type="InterPro" id="IPR027417">
    <property type="entry name" value="P-loop_NTPase"/>
</dbReference>
<sequence>MAEGVVELQNGCACCSLADELLTSVERLTEGGRELDAIELSGVADPVAVRDNWDKIG</sequence>
<evidence type="ECO:0000313" key="2">
    <source>
        <dbReference type="EMBL" id="KAK1746644.1"/>
    </source>
</evidence>
<dbReference type="Pfam" id="PF02492">
    <property type="entry name" value="cobW"/>
    <property type="match status" value="1"/>
</dbReference>
<feature type="domain" description="CobW/HypB/UreG nucleotide-binding" evidence="1">
    <location>
        <begin position="4"/>
        <end position="49"/>
    </location>
</feature>
<dbReference type="Gene3D" id="3.40.50.300">
    <property type="entry name" value="P-loop containing nucleotide triphosphate hydrolases"/>
    <property type="match status" value="1"/>
</dbReference>
<dbReference type="EMBL" id="JATAAI010000004">
    <property type="protein sequence ID" value="KAK1746644.1"/>
    <property type="molecule type" value="Genomic_DNA"/>
</dbReference>
<dbReference type="Proteomes" id="UP001224775">
    <property type="component" value="Unassembled WGS sequence"/>
</dbReference>
<gene>
    <name evidence="2" type="ORF">QTG54_003251</name>
</gene>
<dbReference type="InterPro" id="IPR003495">
    <property type="entry name" value="CobW/HypB/UreG_nucleotide-bd"/>
</dbReference>
<organism evidence="2 3">
    <name type="scientific">Skeletonema marinoi</name>
    <dbReference type="NCBI Taxonomy" id="267567"/>
    <lineage>
        <taxon>Eukaryota</taxon>
        <taxon>Sar</taxon>
        <taxon>Stramenopiles</taxon>
        <taxon>Ochrophyta</taxon>
        <taxon>Bacillariophyta</taxon>
        <taxon>Coscinodiscophyceae</taxon>
        <taxon>Thalassiosirophycidae</taxon>
        <taxon>Thalassiosirales</taxon>
        <taxon>Skeletonemataceae</taxon>
        <taxon>Skeletonema</taxon>
        <taxon>Skeletonema marinoi-dohrnii complex</taxon>
    </lineage>
</organism>
<evidence type="ECO:0000259" key="1">
    <source>
        <dbReference type="Pfam" id="PF02492"/>
    </source>
</evidence>
<protein>
    <recommendedName>
        <fullName evidence="1">CobW/HypB/UreG nucleotide-binding domain-containing protein</fullName>
    </recommendedName>
</protein>
<dbReference type="AlphaFoldDB" id="A0AAD8YJF7"/>
<reference evidence="2" key="1">
    <citation type="submission" date="2023-06" db="EMBL/GenBank/DDBJ databases">
        <title>Survivors Of The Sea: Transcriptome response of Skeletonema marinoi to long-term dormancy.</title>
        <authorList>
            <person name="Pinder M.I.M."/>
            <person name="Kourtchenko O."/>
            <person name="Robertson E.K."/>
            <person name="Larsson T."/>
            <person name="Maumus F."/>
            <person name="Osuna-Cruz C.M."/>
            <person name="Vancaester E."/>
            <person name="Stenow R."/>
            <person name="Vandepoele K."/>
            <person name="Ploug H."/>
            <person name="Bruchert V."/>
            <person name="Godhe A."/>
            <person name="Topel M."/>
        </authorList>
    </citation>
    <scope>NUCLEOTIDE SEQUENCE</scope>
    <source>
        <strain evidence="2">R05AC</strain>
    </source>
</reference>
<keyword evidence="3" id="KW-1185">Reference proteome</keyword>